<sequence length="545" mass="64864">MHALAQFPSQGDLIKFIYDAFGIIPSKSEQILDLKIENKSLQKSLQRFAKEKGSNFLENFELHIQALRSAITDLFPTWHFQLTILNTLQELFQCYLNTVIYEHTYLEKKKSFEFIIFSTLLPRLPTSILKYKEGYADFFQKITAPKNFYWFLESENQTPLSYIMQWIYKSENLTHEEFHTLHPSQLKSNEDSQDEKDLWNTQNWLNNKSLPAFNNLKAVFERAFQSHAIPKERQENYLFFLLIARFCTYCSQQIKENYGDNTLRTISIKLKAYLEAIYKDFHLFFNDTKRSLVENKKKNIASDDSITEAQKNENTILLNFAIFELFSVNCLEDNRLALYVQRMGHTNDLPNFDDHFPSNFNLITLKDTYDYLQSQANPKQFLVNIENYHHGYFDVLNKQIPFEVWLTEYQSCHNDIIYPWLEQWIRGVLLFKENNIEEALNFMDSAFETIRYAAGKHQERFLEDYLLISLAQPKGYKSFKQAYKWGTFTNHFGGLKPLFNLESDEEIKQLYQAKKDNFNAFEKMKNNMDMRTLAKMVFHWQYDDN</sequence>
<accession>A0ABU5GIG6</accession>
<evidence type="ECO:0000313" key="2">
    <source>
        <dbReference type="Proteomes" id="UP001284094"/>
    </source>
</evidence>
<protein>
    <submittedName>
        <fullName evidence="1">Uncharacterized protein</fullName>
    </submittedName>
</protein>
<dbReference type="Proteomes" id="UP001284094">
    <property type="component" value="Unassembled WGS sequence"/>
</dbReference>
<name>A0ABU5GIG6_9GAMM</name>
<reference evidence="1 2" key="1">
    <citation type="journal article" date="2024" name="Syst. Appl. Microbiol.">
        <title>Evidence for the occurrence of Acinetobacter faecalis in cattle feces and its emended description.</title>
        <authorList>
            <person name="Kyselkova M."/>
            <person name="Xanthopoulou K."/>
            <person name="Shestivska V."/>
            <person name="Spanelova P."/>
            <person name="Maixnerova M."/>
            <person name="Higgins P.G."/>
            <person name="Nemec A."/>
        </authorList>
    </citation>
    <scope>NUCLEOTIDE SEQUENCE [LARGE SCALE GENOMIC DNA]</scope>
    <source>
        <strain evidence="1 2">ANC 7225</strain>
    </source>
</reference>
<dbReference type="RefSeq" id="WP_321104202.1">
    <property type="nucleotide sequence ID" value="NZ_JAXHPO010000016.1"/>
</dbReference>
<organism evidence="1 2">
    <name type="scientific">Acinetobacter faecalis</name>
    <dbReference type="NCBI Taxonomy" id="2665161"/>
    <lineage>
        <taxon>Bacteria</taxon>
        <taxon>Pseudomonadati</taxon>
        <taxon>Pseudomonadota</taxon>
        <taxon>Gammaproteobacteria</taxon>
        <taxon>Moraxellales</taxon>
        <taxon>Moraxellaceae</taxon>
        <taxon>Acinetobacter</taxon>
    </lineage>
</organism>
<evidence type="ECO:0000313" key="1">
    <source>
        <dbReference type="EMBL" id="MDY6550178.1"/>
    </source>
</evidence>
<comment type="caution">
    <text evidence="1">The sequence shown here is derived from an EMBL/GenBank/DDBJ whole genome shotgun (WGS) entry which is preliminary data.</text>
</comment>
<gene>
    <name evidence="1" type="ORF">SKM48_05315</name>
</gene>
<keyword evidence="2" id="KW-1185">Reference proteome</keyword>
<proteinExistence type="predicted"/>
<dbReference type="EMBL" id="JAXHPO010000016">
    <property type="protein sequence ID" value="MDY6550178.1"/>
    <property type="molecule type" value="Genomic_DNA"/>
</dbReference>